<dbReference type="PANTHER" id="PTHR10615:SF217">
    <property type="entry name" value="HISTONE ACETYLTRANSFERASE"/>
    <property type="match status" value="1"/>
</dbReference>
<feature type="region of interest" description="Disordered" evidence="5">
    <location>
        <begin position="1"/>
        <end position="76"/>
    </location>
</feature>
<dbReference type="Proteomes" id="UP000784294">
    <property type="component" value="Unassembled WGS sequence"/>
</dbReference>
<dbReference type="OrthoDB" id="787137at2759"/>
<dbReference type="InterPro" id="IPR013087">
    <property type="entry name" value="Znf_C2H2_type"/>
</dbReference>
<name>A0A448XHZ8_9PLAT</name>
<comment type="similarity">
    <text evidence="1">Belongs to the MYST (SAS/MOZ) family.</text>
</comment>
<dbReference type="EMBL" id="CAAALY010254260">
    <property type="protein sequence ID" value="VEL37187.1"/>
    <property type="molecule type" value="Genomic_DNA"/>
</dbReference>
<dbReference type="InterPro" id="IPR016181">
    <property type="entry name" value="Acyl_CoA_acyltransferase"/>
</dbReference>
<evidence type="ECO:0000256" key="5">
    <source>
        <dbReference type="SAM" id="MobiDB-lite"/>
    </source>
</evidence>
<dbReference type="GO" id="GO:0003712">
    <property type="term" value="F:transcription coregulator activity"/>
    <property type="evidence" value="ECO:0007669"/>
    <property type="project" value="TreeGrafter"/>
</dbReference>
<comment type="caution">
    <text evidence="7">The sequence shown here is derived from an EMBL/GenBank/DDBJ whole genome shotgun (WGS) entry which is preliminary data.</text>
</comment>
<dbReference type="Gene3D" id="3.30.60.60">
    <property type="entry name" value="N-acetyl transferase-like"/>
    <property type="match status" value="1"/>
</dbReference>
<dbReference type="SUPFAM" id="SSF55729">
    <property type="entry name" value="Acyl-CoA N-acyltransferases (Nat)"/>
    <property type="match status" value="1"/>
</dbReference>
<accession>A0A448XHZ8</accession>
<dbReference type="Pfam" id="PF17772">
    <property type="entry name" value="zf-MYST"/>
    <property type="match status" value="1"/>
</dbReference>
<dbReference type="GO" id="GO:0006357">
    <property type="term" value="P:regulation of transcription by RNA polymerase II"/>
    <property type="evidence" value="ECO:0007669"/>
    <property type="project" value="TreeGrafter"/>
</dbReference>
<gene>
    <name evidence="7" type="ORF">PXEA_LOCUS30627</name>
</gene>
<dbReference type="FunFam" id="3.30.60.60:FF:000001">
    <property type="entry name" value="Histone acetyltransferase"/>
    <property type="match status" value="1"/>
</dbReference>
<dbReference type="GO" id="GO:0003682">
    <property type="term" value="F:chromatin binding"/>
    <property type="evidence" value="ECO:0007669"/>
    <property type="project" value="TreeGrafter"/>
</dbReference>
<dbReference type="GO" id="GO:0005634">
    <property type="term" value="C:nucleus"/>
    <property type="evidence" value="ECO:0007669"/>
    <property type="project" value="TreeGrafter"/>
</dbReference>
<feature type="compositionally biased region" description="Polar residues" evidence="5">
    <location>
        <begin position="1"/>
        <end position="11"/>
    </location>
</feature>
<dbReference type="InterPro" id="IPR040706">
    <property type="entry name" value="Zf-MYST"/>
</dbReference>
<evidence type="ECO:0000313" key="7">
    <source>
        <dbReference type="EMBL" id="VEL37187.1"/>
    </source>
</evidence>
<reference evidence="7" key="1">
    <citation type="submission" date="2018-11" db="EMBL/GenBank/DDBJ databases">
        <authorList>
            <consortium name="Pathogen Informatics"/>
        </authorList>
    </citation>
    <scope>NUCLEOTIDE SEQUENCE</scope>
</reference>
<dbReference type="PROSITE" id="PS51726">
    <property type="entry name" value="MYST_HAT"/>
    <property type="match status" value="1"/>
</dbReference>
<evidence type="ECO:0000256" key="3">
    <source>
        <dbReference type="ARBA" id="ARBA00022679"/>
    </source>
</evidence>
<feature type="compositionally biased region" description="Basic and acidic residues" evidence="5">
    <location>
        <begin position="29"/>
        <end position="52"/>
    </location>
</feature>
<keyword evidence="4" id="KW-0007">Acetylation</keyword>
<evidence type="ECO:0000256" key="1">
    <source>
        <dbReference type="ARBA" id="ARBA00010107"/>
    </source>
</evidence>
<organism evidence="7 8">
    <name type="scientific">Protopolystoma xenopodis</name>
    <dbReference type="NCBI Taxonomy" id="117903"/>
    <lineage>
        <taxon>Eukaryota</taxon>
        <taxon>Metazoa</taxon>
        <taxon>Spiralia</taxon>
        <taxon>Lophotrochozoa</taxon>
        <taxon>Platyhelminthes</taxon>
        <taxon>Monogenea</taxon>
        <taxon>Polyopisthocotylea</taxon>
        <taxon>Polystomatidea</taxon>
        <taxon>Polystomatidae</taxon>
        <taxon>Protopolystoma</taxon>
    </lineage>
</organism>
<dbReference type="GO" id="GO:0010484">
    <property type="term" value="F:histone H3 acetyltransferase activity"/>
    <property type="evidence" value="ECO:0007669"/>
    <property type="project" value="TreeGrafter"/>
</dbReference>
<feature type="compositionally biased region" description="Low complexity" evidence="5">
    <location>
        <begin position="61"/>
        <end position="76"/>
    </location>
</feature>
<proteinExistence type="inferred from homology"/>
<evidence type="ECO:0000256" key="2">
    <source>
        <dbReference type="ARBA" id="ARBA00013184"/>
    </source>
</evidence>
<dbReference type="EC" id="2.3.1.48" evidence="2"/>
<dbReference type="PANTHER" id="PTHR10615">
    <property type="entry name" value="HISTONE ACETYLTRANSFERASE"/>
    <property type="match status" value="1"/>
</dbReference>
<dbReference type="InterPro" id="IPR002717">
    <property type="entry name" value="HAT_MYST-type"/>
</dbReference>
<protein>
    <recommendedName>
        <fullName evidence="2">histone acetyltransferase</fullName>
        <ecNumber evidence="2">2.3.1.48</ecNumber>
    </recommendedName>
</protein>
<keyword evidence="8" id="KW-1185">Reference proteome</keyword>
<evidence type="ECO:0000256" key="4">
    <source>
        <dbReference type="ARBA" id="ARBA00022990"/>
    </source>
</evidence>
<keyword evidence="3" id="KW-0808">Transferase</keyword>
<dbReference type="AlphaFoldDB" id="A0A448XHZ8"/>
<feature type="domain" description="MYST-type HAT" evidence="6">
    <location>
        <begin position="109"/>
        <end position="195"/>
    </location>
</feature>
<dbReference type="PROSITE" id="PS00028">
    <property type="entry name" value="ZINC_FINGER_C2H2_1"/>
    <property type="match status" value="1"/>
</dbReference>
<evidence type="ECO:0000313" key="8">
    <source>
        <dbReference type="Proteomes" id="UP000784294"/>
    </source>
</evidence>
<sequence length="195" mass="22348">MGLQSLPQPLETTIFVPPKNNPLLFGRPSEFKDSKLAQSNRKIDSDGKKYSEDSLCGLARSSSPTSSSSTTSSSNSAIQTHVYPHNKAFICQKEIAHSHDPSTLEFDSPETRNPRQIQLGKYVVTTWYSAPYPSEYARLQRLYICEYCLKYIKSRKVYLRHMRNMTHYRYPAAARLFPPVVDLILVRHAELFDQD</sequence>
<dbReference type="InterPro" id="IPR050603">
    <property type="entry name" value="MYST_HAT"/>
</dbReference>
<evidence type="ECO:0000259" key="6">
    <source>
        <dbReference type="PROSITE" id="PS51726"/>
    </source>
</evidence>
<dbReference type="GO" id="GO:0000785">
    <property type="term" value="C:chromatin"/>
    <property type="evidence" value="ECO:0007669"/>
    <property type="project" value="TreeGrafter"/>
</dbReference>